<dbReference type="RefSeq" id="XP_009162911.1">
    <property type="nucleotide sequence ID" value="XM_009164647.1"/>
</dbReference>
<gene>
    <name evidence="1" type="ORF">T265_00775</name>
</gene>
<organism evidence="1 2">
    <name type="scientific">Opisthorchis viverrini</name>
    <name type="common">Southeast Asian liver fluke</name>
    <dbReference type="NCBI Taxonomy" id="6198"/>
    <lineage>
        <taxon>Eukaryota</taxon>
        <taxon>Metazoa</taxon>
        <taxon>Spiralia</taxon>
        <taxon>Lophotrochozoa</taxon>
        <taxon>Platyhelminthes</taxon>
        <taxon>Trematoda</taxon>
        <taxon>Digenea</taxon>
        <taxon>Opisthorchiida</taxon>
        <taxon>Opisthorchiata</taxon>
        <taxon>Opisthorchiidae</taxon>
        <taxon>Opisthorchis</taxon>
    </lineage>
</organism>
<dbReference type="GeneID" id="20314963"/>
<dbReference type="CTD" id="20314963"/>
<name>A0A075A4R8_OPIVI</name>
<sequence length="63" mass="6924">MRVLALASIVPHVENIKSSATSFIHLCLSATDRKDQNRPGKLGQLPGSCFRIGNLKSWTAKFL</sequence>
<proteinExistence type="predicted"/>
<accession>A0A075A4R8</accession>
<evidence type="ECO:0000313" key="1">
    <source>
        <dbReference type="EMBL" id="KER33267.1"/>
    </source>
</evidence>
<dbReference type="KEGG" id="ovi:T265_00775"/>
<reference evidence="1 2" key="1">
    <citation type="submission" date="2013-11" db="EMBL/GenBank/DDBJ databases">
        <title>Opisthorchis viverrini - life in the bile duct.</title>
        <authorList>
            <person name="Young N.D."/>
            <person name="Nagarajan N."/>
            <person name="Lin S.J."/>
            <person name="Korhonen P.K."/>
            <person name="Jex A.R."/>
            <person name="Hall R.S."/>
            <person name="Safavi-Hemami H."/>
            <person name="Kaewkong W."/>
            <person name="Bertrand D."/>
            <person name="Gao S."/>
            <person name="Seet Q."/>
            <person name="Wongkham S."/>
            <person name="Teh B.T."/>
            <person name="Wongkham C."/>
            <person name="Intapan P.M."/>
            <person name="Maleewong W."/>
            <person name="Yang X."/>
            <person name="Hu M."/>
            <person name="Wang Z."/>
            <person name="Hofmann A."/>
            <person name="Sternberg P.W."/>
            <person name="Tan P."/>
            <person name="Wang J."/>
            <person name="Gasser R.B."/>
        </authorList>
    </citation>
    <scope>NUCLEOTIDE SEQUENCE [LARGE SCALE GENOMIC DNA]</scope>
</reference>
<protein>
    <submittedName>
        <fullName evidence="1">Uncharacterized protein</fullName>
    </submittedName>
</protein>
<evidence type="ECO:0000313" key="2">
    <source>
        <dbReference type="Proteomes" id="UP000054324"/>
    </source>
</evidence>
<dbReference type="AlphaFoldDB" id="A0A075A4R8"/>
<keyword evidence="2" id="KW-1185">Reference proteome</keyword>
<dbReference type="EMBL" id="KL596626">
    <property type="protein sequence ID" value="KER33267.1"/>
    <property type="molecule type" value="Genomic_DNA"/>
</dbReference>
<dbReference type="Proteomes" id="UP000054324">
    <property type="component" value="Unassembled WGS sequence"/>
</dbReference>